<dbReference type="Pfam" id="PF02298">
    <property type="entry name" value="Cu_bind_like"/>
    <property type="match status" value="1"/>
</dbReference>
<dbReference type="GO" id="GO:0009055">
    <property type="term" value="F:electron transfer activity"/>
    <property type="evidence" value="ECO:0007669"/>
    <property type="project" value="InterPro"/>
</dbReference>
<evidence type="ECO:0000313" key="2">
    <source>
        <dbReference type="EMBL" id="KAF9615182.1"/>
    </source>
</evidence>
<dbReference type="PANTHER" id="PTHR33021:SF533">
    <property type="entry name" value="PHYTOCYANIN DOMAIN-CONTAINING PROTEIN"/>
    <property type="match status" value="1"/>
</dbReference>
<keyword evidence="3" id="KW-1185">Reference proteome</keyword>
<dbReference type="OrthoDB" id="687943at2759"/>
<proteinExistence type="predicted"/>
<feature type="domain" description="Phytocyanin" evidence="1">
    <location>
        <begin position="1"/>
        <end position="75"/>
    </location>
</feature>
<dbReference type="GO" id="GO:0005886">
    <property type="term" value="C:plasma membrane"/>
    <property type="evidence" value="ECO:0007669"/>
    <property type="project" value="TreeGrafter"/>
</dbReference>
<evidence type="ECO:0000313" key="3">
    <source>
        <dbReference type="Proteomes" id="UP000631114"/>
    </source>
</evidence>
<dbReference type="InterPro" id="IPR039391">
    <property type="entry name" value="Phytocyanin-like"/>
</dbReference>
<dbReference type="EMBL" id="JADFTS010000003">
    <property type="protein sequence ID" value="KAF9615182.1"/>
    <property type="molecule type" value="Genomic_DNA"/>
</dbReference>
<gene>
    <name evidence="2" type="ORF">IFM89_022284</name>
</gene>
<dbReference type="PROSITE" id="PS51485">
    <property type="entry name" value="PHYTOCYANIN"/>
    <property type="match status" value="1"/>
</dbReference>
<accession>A0A835IEJ1</accession>
<dbReference type="SUPFAM" id="SSF49503">
    <property type="entry name" value="Cupredoxins"/>
    <property type="match status" value="1"/>
</dbReference>
<dbReference type="AlphaFoldDB" id="A0A835IEJ1"/>
<protein>
    <recommendedName>
        <fullName evidence="1">Phytocyanin domain-containing protein</fullName>
    </recommendedName>
</protein>
<name>A0A835IEJ1_9MAGN</name>
<dbReference type="InterPro" id="IPR008972">
    <property type="entry name" value="Cupredoxin"/>
</dbReference>
<evidence type="ECO:0000259" key="1">
    <source>
        <dbReference type="PROSITE" id="PS51485"/>
    </source>
</evidence>
<dbReference type="Proteomes" id="UP000631114">
    <property type="component" value="Unassembled WGS sequence"/>
</dbReference>
<comment type="caution">
    <text evidence="2">The sequence shown here is derived from an EMBL/GenBank/DDBJ whole genome shotgun (WGS) entry which is preliminary data.</text>
</comment>
<organism evidence="2 3">
    <name type="scientific">Coptis chinensis</name>
    <dbReference type="NCBI Taxonomy" id="261450"/>
    <lineage>
        <taxon>Eukaryota</taxon>
        <taxon>Viridiplantae</taxon>
        <taxon>Streptophyta</taxon>
        <taxon>Embryophyta</taxon>
        <taxon>Tracheophyta</taxon>
        <taxon>Spermatophyta</taxon>
        <taxon>Magnoliopsida</taxon>
        <taxon>Ranunculales</taxon>
        <taxon>Ranunculaceae</taxon>
        <taxon>Coptidoideae</taxon>
        <taxon>Coptis</taxon>
    </lineage>
</organism>
<dbReference type="PANTHER" id="PTHR33021">
    <property type="entry name" value="BLUE COPPER PROTEIN"/>
    <property type="match status" value="1"/>
</dbReference>
<dbReference type="InterPro" id="IPR003245">
    <property type="entry name" value="Phytocyanin_dom"/>
</dbReference>
<dbReference type="Gene3D" id="2.60.40.420">
    <property type="entry name" value="Cupredoxins - blue copper proteins"/>
    <property type="match status" value="1"/>
</dbReference>
<sequence length="117" mass="12269">MIVFKYLGGAHNVHEVNGTGFQSCIFPAGSEASSKPLTTENDVITLATPGRKWYICSVGKHCEIGGQKLAITVLSGQWGPPAPAPSPSPFNSAKVITTPLFEVLMTAAITMGILLIA</sequence>
<reference evidence="2 3" key="1">
    <citation type="submission" date="2020-10" db="EMBL/GenBank/DDBJ databases">
        <title>The Coptis chinensis genome and diversification of protoberbering-type alkaloids.</title>
        <authorList>
            <person name="Wang B."/>
            <person name="Shu S."/>
            <person name="Song C."/>
            <person name="Liu Y."/>
        </authorList>
    </citation>
    <scope>NUCLEOTIDE SEQUENCE [LARGE SCALE GENOMIC DNA]</scope>
    <source>
        <strain evidence="2">HL-2020</strain>
        <tissue evidence="2">Leaf</tissue>
    </source>
</reference>